<comment type="caution">
    <text evidence="2">The sequence shown here is derived from an EMBL/GenBank/DDBJ whole genome shotgun (WGS) entry which is preliminary data.</text>
</comment>
<organism evidence="2 3">
    <name type="scientific">Leucothrix arctica</name>
    <dbReference type="NCBI Taxonomy" id="1481894"/>
    <lineage>
        <taxon>Bacteria</taxon>
        <taxon>Pseudomonadati</taxon>
        <taxon>Pseudomonadota</taxon>
        <taxon>Gammaproteobacteria</taxon>
        <taxon>Thiotrichales</taxon>
        <taxon>Thiotrichaceae</taxon>
        <taxon>Leucothrix</taxon>
    </lineage>
</organism>
<dbReference type="OrthoDB" id="9809312at2"/>
<dbReference type="Proteomes" id="UP000245506">
    <property type="component" value="Unassembled WGS sequence"/>
</dbReference>
<dbReference type="InterPro" id="IPR003033">
    <property type="entry name" value="SCP2_sterol-bd_dom"/>
</dbReference>
<dbReference type="Gene3D" id="3.30.1050.10">
    <property type="entry name" value="SCP2 sterol-binding domain"/>
    <property type="match status" value="1"/>
</dbReference>
<dbReference type="InterPro" id="IPR036527">
    <property type="entry name" value="SCP2_sterol-bd_dom_sf"/>
</dbReference>
<proteinExistence type="predicted"/>
<evidence type="ECO:0000313" key="2">
    <source>
        <dbReference type="EMBL" id="PWQ95861.1"/>
    </source>
</evidence>
<dbReference type="AlphaFoldDB" id="A0A317CCL6"/>
<protein>
    <submittedName>
        <fullName evidence="2">SCP-2 family sterol carrier protein</fullName>
    </submittedName>
</protein>
<gene>
    <name evidence="2" type="ORF">DKT75_10780</name>
</gene>
<reference evidence="2 3" key="1">
    <citation type="submission" date="2018-05" db="EMBL/GenBank/DDBJ databases">
        <title>Leucothrix arctica sp. nov., isolated from Arctic seawater.</title>
        <authorList>
            <person name="Choi A."/>
            <person name="Baek K."/>
        </authorList>
    </citation>
    <scope>NUCLEOTIDE SEQUENCE [LARGE SCALE GENOMIC DNA]</scope>
    <source>
        <strain evidence="2 3">IMCC9719</strain>
    </source>
</reference>
<feature type="domain" description="SCP2" evidence="1">
    <location>
        <begin position="17"/>
        <end position="101"/>
    </location>
</feature>
<dbReference type="EMBL" id="QGKL01000031">
    <property type="protein sequence ID" value="PWQ95861.1"/>
    <property type="molecule type" value="Genomic_DNA"/>
</dbReference>
<evidence type="ECO:0000313" key="3">
    <source>
        <dbReference type="Proteomes" id="UP000245506"/>
    </source>
</evidence>
<keyword evidence="3" id="KW-1185">Reference proteome</keyword>
<dbReference type="PANTHER" id="PTHR10094">
    <property type="entry name" value="STEROL CARRIER PROTEIN 2 SCP-2 FAMILY PROTEIN"/>
    <property type="match status" value="1"/>
</dbReference>
<dbReference type="SUPFAM" id="SSF55718">
    <property type="entry name" value="SCP-like"/>
    <property type="match status" value="1"/>
</dbReference>
<accession>A0A317CCL6</accession>
<dbReference type="Pfam" id="PF02036">
    <property type="entry name" value="SCP2"/>
    <property type="match status" value="1"/>
</dbReference>
<dbReference type="PANTHER" id="PTHR10094:SF25">
    <property type="entry name" value="SCP2 STEROL-BINDING DOMAIN-CONTAINING PROTEIN 1"/>
    <property type="match status" value="1"/>
</dbReference>
<name>A0A317CCL6_9GAMM</name>
<sequence length="103" mass="11171">MSNVSGIFQKMGERFDSDAASGVDEIFQFDIDDEMWCATIADGTCDISETEHDDPSVTLTMDEETLANVMSGELDGMQAFMEGKIKASGNMMLATQLTAIFPA</sequence>
<dbReference type="RefSeq" id="WP_109823440.1">
    <property type="nucleotide sequence ID" value="NZ_QGKL01000031.1"/>
</dbReference>
<evidence type="ECO:0000259" key="1">
    <source>
        <dbReference type="Pfam" id="PF02036"/>
    </source>
</evidence>
<dbReference type="GO" id="GO:0005829">
    <property type="term" value="C:cytosol"/>
    <property type="evidence" value="ECO:0007669"/>
    <property type="project" value="TreeGrafter"/>
</dbReference>